<dbReference type="Proteomes" id="UP000176678">
    <property type="component" value="Unassembled WGS sequence"/>
</dbReference>
<comment type="caution">
    <text evidence="2">The sequence shown here is derived from an EMBL/GenBank/DDBJ whole genome shotgun (WGS) entry which is preliminary data.</text>
</comment>
<dbReference type="GO" id="GO:0008757">
    <property type="term" value="F:S-adenosylmethionine-dependent methyltransferase activity"/>
    <property type="evidence" value="ECO:0007669"/>
    <property type="project" value="InterPro"/>
</dbReference>
<organism evidence="2 3">
    <name type="scientific">Candidatus Uhrbacteria bacterium RIFCSPLOWO2_02_FULL_51_9</name>
    <dbReference type="NCBI Taxonomy" id="1802410"/>
    <lineage>
        <taxon>Bacteria</taxon>
        <taxon>Candidatus Uhriibacteriota</taxon>
    </lineage>
</organism>
<sequence>MSYRKFNTYATWDRAPFFALAKKYAEGKQTAVDIGPGDDGFARHLGRTDIHLLEGNPASYEQLKTHYPNARLYRAPDALPFADSTVDFIHLSHVVEHLENEPLYALLKELDRVCAPNGIIAISAPLAHPDFYNDLSHVRPYNPAVFLKYLVNGDATCVTRPLISTRYKKEELVFRHTPTELFPLRAFNNRVMRFCAYACRALAIKLGYRVYERTGFTLILKKTL</sequence>
<reference evidence="2 3" key="1">
    <citation type="journal article" date="2016" name="Nat. Commun.">
        <title>Thousands of microbial genomes shed light on interconnected biogeochemical processes in an aquifer system.</title>
        <authorList>
            <person name="Anantharaman K."/>
            <person name="Brown C.T."/>
            <person name="Hug L.A."/>
            <person name="Sharon I."/>
            <person name="Castelle C.J."/>
            <person name="Probst A.J."/>
            <person name="Thomas B.C."/>
            <person name="Singh A."/>
            <person name="Wilkins M.J."/>
            <person name="Karaoz U."/>
            <person name="Brodie E.L."/>
            <person name="Williams K.H."/>
            <person name="Hubbard S.S."/>
            <person name="Banfield J.F."/>
        </authorList>
    </citation>
    <scope>NUCLEOTIDE SEQUENCE [LARGE SCALE GENOMIC DNA]</scope>
</reference>
<dbReference type="Pfam" id="PF08241">
    <property type="entry name" value="Methyltransf_11"/>
    <property type="match status" value="1"/>
</dbReference>
<dbReference type="SUPFAM" id="SSF53335">
    <property type="entry name" value="S-adenosyl-L-methionine-dependent methyltransferases"/>
    <property type="match status" value="1"/>
</dbReference>
<protein>
    <recommendedName>
        <fullName evidence="1">Methyltransferase type 11 domain-containing protein</fullName>
    </recommendedName>
</protein>
<evidence type="ECO:0000259" key="1">
    <source>
        <dbReference type="Pfam" id="PF08241"/>
    </source>
</evidence>
<dbReference type="InterPro" id="IPR013216">
    <property type="entry name" value="Methyltransf_11"/>
</dbReference>
<evidence type="ECO:0000313" key="3">
    <source>
        <dbReference type="Proteomes" id="UP000176678"/>
    </source>
</evidence>
<dbReference type="AlphaFoldDB" id="A0A1F7VFA6"/>
<gene>
    <name evidence="2" type="ORF">A3H75_02940</name>
</gene>
<name>A0A1F7VFA6_9BACT</name>
<feature type="domain" description="Methyltransferase type 11" evidence="1">
    <location>
        <begin position="32"/>
        <end position="122"/>
    </location>
</feature>
<dbReference type="STRING" id="1802410.A3H75_02940"/>
<accession>A0A1F7VFA6</accession>
<dbReference type="InterPro" id="IPR029063">
    <property type="entry name" value="SAM-dependent_MTases_sf"/>
</dbReference>
<evidence type="ECO:0000313" key="2">
    <source>
        <dbReference type="EMBL" id="OGL89242.1"/>
    </source>
</evidence>
<dbReference type="EMBL" id="MGES01000011">
    <property type="protein sequence ID" value="OGL89242.1"/>
    <property type="molecule type" value="Genomic_DNA"/>
</dbReference>
<proteinExistence type="predicted"/>
<dbReference type="Gene3D" id="3.40.50.150">
    <property type="entry name" value="Vaccinia Virus protein VP39"/>
    <property type="match status" value="1"/>
</dbReference>